<evidence type="ECO:0000259" key="3">
    <source>
        <dbReference type="PROSITE" id="PS50158"/>
    </source>
</evidence>
<organism evidence="4 5">
    <name type="scientific">Linum trigynum</name>
    <dbReference type="NCBI Taxonomy" id="586398"/>
    <lineage>
        <taxon>Eukaryota</taxon>
        <taxon>Viridiplantae</taxon>
        <taxon>Streptophyta</taxon>
        <taxon>Embryophyta</taxon>
        <taxon>Tracheophyta</taxon>
        <taxon>Spermatophyta</taxon>
        <taxon>Magnoliopsida</taxon>
        <taxon>eudicotyledons</taxon>
        <taxon>Gunneridae</taxon>
        <taxon>Pentapetalae</taxon>
        <taxon>rosids</taxon>
        <taxon>fabids</taxon>
        <taxon>Malpighiales</taxon>
        <taxon>Linaceae</taxon>
        <taxon>Linum</taxon>
    </lineage>
</organism>
<evidence type="ECO:0000256" key="2">
    <source>
        <dbReference type="SAM" id="MobiDB-lite"/>
    </source>
</evidence>
<dbReference type="InterPro" id="IPR025558">
    <property type="entry name" value="DUF4283"/>
</dbReference>
<dbReference type="InterPro" id="IPR001878">
    <property type="entry name" value="Znf_CCHC"/>
</dbReference>
<dbReference type="Pfam" id="PF14111">
    <property type="entry name" value="DUF4283"/>
    <property type="match status" value="1"/>
</dbReference>
<feature type="domain" description="CCHC-type" evidence="3">
    <location>
        <begin position="176"/>
        <end position="190"/>
    </location>
</feature>
<dbReference type="EMBL" id="OZ034816">
    <property type="protein sequence ID" value="CAL1375132.1"/>
    <property type="molecule type" value="Genomic_DNA"/>
</dbReference>
<dbReference type="PANTHER" id="PTHR31286">
    <property type="entry name" value="GLYCINE-RICH CELL WALL STRUCTURAL PROTEIN 1.8-LIKE"/>
    <property type="match status" value="1"/>
</dbReference>
<feature type="compositionally biased region" description="Basic and acidic residues" evidence="2">
    <location>
        <begin position="391"/>
        <end position="413"/>
    </location>
</feature>
<proteinExistence type="predicted"/>
<keyword evidence="5" id="KW-1185">Reference proteome</keyword>
<feature type="compositionally biased region" description="Polar residues" evidence="2">
    <location>
        <begin position="337"/>
        <end position="357"/>
    </location>
</feature>
<dbReference type="PROSITE" id="PS50158">
    <property type="entry name" value="ZF_CCHC"/>
    <property type="match status" value="1"/>
</dbReference>
<sequence length="466" mass="51659">MEKQRYRRKWRSALIVKVLGRTFPFPVISRRLETLWAKDGSLQISSLSYGYYVVRFTHQMDFEQARLGGPWLIGEHYITVRPWRKNFDSKMAKVASTLVWVRLPELPVEFVNQEAVERIASRIGRPVKVDRATMVGDRVKFGRVCVEIDLNKPLLSMYKIEGKTYYVTFEGLHNICTECGKYGHSDKSCPLLRKEQPVQTQSEPGSDATGKKEAVYGEWMMVKPRNEKRKAPQGREAANTEKTNASTGKGEGGSRFSVLDQQETPLAMDSDRVSNTEAQEPHHHTSGDAPERRSVDNHDKDKGRDGVTPPDTQTVARSTISPTTTVAEQTLHHPVPSKTSAQKVMPVTTQGTPNGSGMMSGDKTVSRQELVDVPVVQADGTRAARPPIVPDKPKQPKDPGKRGKGSGKQEHNKTNAGKGSKSEAGKGKTTGITIPMGPENHQPSPVDARTRVVLMRGDKLPNNLAH</sequence>
<feature type="region of interest" description="Disordered" evidence="2">
    <location>
        <begin position="194"/>
        <end position="256"/>
    </location>
</feature>
<gene>
    <name evidence="4" type="ORF">LTRI10_LOCUS16949</name>
</gene>
<keyword evidence="1" id="KW-0862">Zinc</keyword>
<dbReference type="InterPro" id="IPR040256">
    <property type="entry name" value="At4g02000-like"/>
</dbReference>
<evidence type="ECO:0000313" key="4">
    <source>
        <dbReference type="EMBL" id="CAL1375132.1"/>
    </source>
</evidence>
<keyword evidence="1" id="KW-0479">Metal-binding</keyword>
<dbReference type="GO" id="GO:0003676">
    <property type="term" value="F:nucleic acid binding"/>
    <property type="evidence" value="ECO:0007669"/>
    <property type="project" value="InterPro"/>
</dbReference>
<evidence type="ECO:0000256" key="1">
    <source>
        <dbReference type="PROSITE-ProRule" id="PRU00047"/>
    </source>
</evidence>
<feature type="region of interest" description="Disordered" evidence="2">
    <location>
        <begin position="269"/>
        <end position="466"/>
    </location>
</feature>
<feature type="compositionally biased region" description="Basic and acidic residues" evidence="2">
    <location>
        <begin position="269"/>
        <end position="305"/>
    </location>
</feature>
<accession>A0AAV2DPJ4</accession>
<dbReference type="Proteomes" id="UP001497516">
    <property type="component" value="Chromosome 3"/>
</dbReference>
<dbReference type="GO" id="GO:0008270">
    <property type="term" value="F:zinc ion binding"/>
    <property type="evidence" value="ECO:0007669"/>
    <property type="project" value="UniProtKB-KW"/>
</dbReference>
<name>A0AAV2DPJ4_9ROSI</name>
<reference evidence="4 5" key="1">
    <citation type="submission" date="2024-04" db="EMBL/GenBank/DDBJ databases">
        <authorList>
            <person name="Fracassetti M."/>
        </authorList>
    </citation>
    <scope>NUCLEOTIDE SEQUENCE [LARGE SCALE GENOMIC DNA]</scope>
</reference>
<evidence type="ECO:0000313" key="5">
    <source>
        <dbReference type="Proteomes" id="UP001497516"/>
    </source>
</evidence>
<keyword evidence="1" id="KW-0863">Zinc-finger</keyword>
<dbReference type="AlphaFoldDB" id="A0AAV2DPJ4"/>
<feature type="compositionally biased region" description="Polar residues" evidence="2">
    <location>
        <begin position="310"/>
        <end position="328"/>
    </location>
</feature>
<dbReference type="PANTHER" id="PTHR31286:SF99">
    <property type="entry name" value="DUF4283 DOMAIN-CONTAINING PROTEIN"/>
    <property type="match status" value="1"/>
</dbReference>
<protein>
    <recommendedName>
        <fullName evidence="3">CCHC-type domain-containing protein</fullName>
    </recommendedName>
</protein>